<dbReference type="PANTHER" id="PTHR30137">
    <property type="entry name" value="LUCIFERASE-LIKE MONOOXYGENASE"/>
    <property type="match status" value="1"/>
</dbReference>
<accession>A0ABY7ZKB5</accession>
<sequence length="322" mass="34967">MARLRLGVRLPEGGPDVRRSVAQAVAAEAMGYDSVWLGEHHGYATYWPSPQLVLAAVAARTDRVRLGTNILILPLADPVRLAGEFALLSNLSAGRAVLGVGIGWDEPEFAALGADARRRGAVTDRSLALLDRLWHRESVSYRDDDRVLADFTLSPRPIWPVPVWVGGRSAAAIRRAARHGEAWFPDAALTVDEVVRGFAAVDEHRAASGRPPAAFRPLVRHVVLGETDARARRDAEEYLRASHELHLLRGNPMVTQASVGDLASRLADRYVVGDLTTCVDWVRRLVTEVGVTDLVVKFAGRISGDDALAQMADFAAAVRAMP</sequence>
<dbReference type="SUPFAM" id="SSF51679">
    <property type="entry name" value="Bacterial luciferase-like"/>
    <property type="match status" value="1"/>
</dbReference>
<dbReference type="InterPro" id="IPR036661">
    <property type="entry name" value="Luciferase-like_sf"/>
</dbReference>
<reference evidence="4 5" key="1">
    <citation type="submission" date="2023-02" db="EMBL/GenBank/DDBJ databases">
        <authorList>
            <person name="Mo P."/>
        </authorList>
    </citation>
    <scope>NUCLEOTIDE SEQUENCE [LARGE SCALE GENOMIC DNA]</scope>
    <source>
        <strain evidence="4 5">HUAS 3</strain>
    </source>
</reference>
<dbReference type="RefSeq" id="WP_275029793.1">
    <property type="nucleotide sequence ID" value="NZ_CP118615.1"/>
</dbReference>
<evidence type="ECO:0000259" key="3">
    <source>
        <dbReference type="Pfam" id="PF00296"/>
    </source>
</evidence>
<dbReference type="Gene3D" id="3.20.20.30">
    <property type="entry name" value="Luciferase-like domain"/>
    <property type="match status" value="1"/>
</dbReference>
<evidence type="ECO:0000313" key="5">
    <source>
        <dbReference type="Proteomes" id="UP001219605"/>
    </source>
</evidence>
<dbReference type="Pfam" id="PF00296">
    <property type="entry name" value="Bac_luciferase"/>
    <property type="match status" value="1"/>
</dbReference>
<organism evidence="4 5">
    <name type="scientific">Micromonospora cathayae</name>
    <dbReference type="NCBI Taxonomy" id="3028804"/>
    <lineage>
        <taxon>Bacteria</taxon>
        <taxon>Bacillati</taxon>
        <taxon>Actinomycetota</taxon>
        <taxon>Actinomycetes</taxon>
        <taxon>Micromonosporales</taxon>
        <taxon>Micromonosporaceae</taxon>
        <taxon>Micromonospora</taxon>
    </lineage>
</organism>
<feature type="domain" description="Luciferase-like" evidence="3">
    <location>
        <begin position="7"/>
        <end position="292"/>
    </location>
</feature>
<gene>
    <name evidence="4" type="ORF">PVK37_23085</name>
</gene>
<dbReference type="NCBIfam" id="TIGR03619">
    <property type="entry name" value="F420_Rv2161c"/>
    <property type="match status" value="1"/>
</dbReference>
<name>A0ABY7ZKB5_9ACTN</name>
<dbReference type="InterPro" id="IPR011251">
    <property type="entry name" value="Luciferase-like_dom"/>
</dbReference>
<evidence type="ECO:0000313" key="4">
    <source>
        <dbReference type="EMBL" id="WDZ83327.1"/>
    </source>
</evidence>
<dbReference type="EMBL" id="CP118615">
    <property type="protein sequence ID" value="WDZ83327.1"/>
    <property type="molecule type" value="Genomic_DNA"/>
</dbReference>
<keyword evidence="1" id="KW-0560">Oxidoreductase</keyword>
<dbReference type="PANTHER" id="PTHR30137:SF8">
    <property type="entry name" value="BLR5498 PROTEIN"/>
    <property type="match status" value="1"/>
</dbReference>
<dbReference type="InterPro" id="IPR019921">
    <property type="entry name" value="Lucif-like_OxRdtase_Rv2161c"/>
</dbReference>
<dbReference type="InterPro" id="IPR050766">
    <property type="entry name" value="Bact_Lucif_Oxidored"/>
</dbReference>
<proteinExistence type="predicted"/>
<evidence type="ECO:0000256" key="2">
    <source>
        <dbReference type="ARBA" id="ARBA00023033"/>
    </source>
</evidence>
<dbReference type="Proteomes" id="UP001219605">
    <property type="component" value="Chromosome"/>
</dbReference>
<protein>
    <submittedName>
        <fullName evidence="4">LLM class flavin-dependent oxidoreductase</fullName>
    </submittedName>
</protein>
<keyword evidence="2" id="KW-0503">Monooxygenase</keyword>
<evidence type="ECO:0000256" key="1">
    <source>
        <dbReference type="ARBA" id="ARBA00023002"/>
    </source>
</evidence>
<keyword evidence="5" id="KW-1185">Reference proteome</keyword>